<dbReference type="STRING" id="866895.HBHAL_1678"/>
<name>I0JIS7_HALH3</name>
<proteinExistence type="predicted"/>
<reference evidence="1 2" key="1">
    <citation type="journal article" date="2013" name="Environ. Microbiol.">
        <title>Chloride and organic osmolytes: a hybrid strategy to cope with elevated salinities by the moderately halophilic, chloride-dependent bacterium Halobacillus halophilus.</title>
        <authorList>
            <person name="Saum S.H."/>
            <person name="Pfeiffer F."/>
            <person name="Palm P."/>
            <person name="Rampp M."/>
            <person name="Schuster S.C."/>
            <person name="Muller V."/>
            <person name="Oesterhelt D."/>
        </authorList>
    </citation>
    <scope>NUCLEOTIDE SEQUENCE [LARGE SCALE GENOMIC DNA]</scope>
    <source>
        <strain evidence="2">ATCC 35676 / DSM 2266 / JCM 20832 / KCTC 3685 / LMG 17431 / NBRC 102448 / NCIMB 2269</strain>
    </source>
</reference>
<dbReference type="EMBL" id="HE717023">
    <property type="protein sequence ID" value="CCG44045.1"/>
    <property type="molecule type" value="Genomic_DNA"/>
</dbReference>
<sequence>MSQRAQRGNNLLFMTEPAGQTIEAGKTVVVTEMEAGGIHVQPFYTIRVIAGNRIVSEGSVTLKLITKIDQVNFLVLDILILDPGEQLTRTYHAPGLDLVMKAEVPEDSGVNAIDVAVFGFKF</sequence>
<evidence type="ECO:0000313" key="2">
    <source>
        <dbReference type="Proteomes" id="UP000007397"/>
    </source>
</evidence>
<dbReference type="RefSeq" id="WP_014641950.1">
    <property type="nucleotide sequence ID" value="NC_017668.1"/>
</dbReference>
<evidence type="ECO:0000313" key="1">
    <source>
        <dbReference type="EMBL" id="CCG44045.1"/>
    </source>
</evidence>
<protein>
    <submittedName>
        <fullName evidence="1">Uncharacterized protein</fullName>
    </submittedName>
</protein>
<dbReference type="eggNOG" id="ENOG50304JC">
    <property type="taxonomic scope" value="Bacteria"/>
</dbReference>
<keyword evidence="2" id="KW-1185">Reference proteome</keyword>
<dbReference type="KEGG" id="hhd:HBHAL_1678"/>
<accession>I0JIS7</accession>
<dbReference type="AlphaFoldDB" id="I0JIS7"/>
<dbReference type="PATRIC" id="fig|866895.3.peg.672"/>
<gene>
    <name evidence="1" type="ordered locus">HBHAL_1678</name>
</gene>
<dbReference type="Proteomes" id="UP000007397">
    <property type="component" value="Chromosome"/>
</dbReference>
<organism evidence="1 2">
    <name type="scientific">Halobacillus halophilus (strain ATCC 35676 / DSM 2266 / JCM 20832 / KCTC 3685 / LMG 17431 / NBRC 102448 / NCIMB 2269)</name>
    <name type="common">Sporosarcina halophila</name>
    <dbReference type="NCBI Taxonomy" id="866895"/>
    <lineage>
        <taxon>Bacteria</taxon>
        <taxon>Bacillati</taxon>
        <taxon>Bacillota</taxon>
        <taxon>Bacilli</taxon>
        <taxon>Bacillales</taxon>
        <taxon>Bacillaceae</taxon>
        <taxon>Halobacillus</taxon>
    </lineage>
</organism>
<dbReference type="HOGENOM" id="CLU_2023467_0_0_9"/>